<proteinExistence type="predicted"/>
<sequence>MDGTPQRPGGAIRRIVVIVVIGAFALAAAGGIFVLLGGDPGGTGWRVLATTALVGAFSVGVLCNAALIGRPAQAFGYGGAVVTVVAAALTIGMVWADGAPWDAFWRLLWTLVIASAASALAALLLAIDAGGRQAIRIGRAATLAALGVGVVLELVAIWVDAAYDDDAMPRIRGVVWILVALGSVTMIVLSLLVRGRPVASPATLSPAAADAIERAAADAGLTPDAFVARLLDGGAARDGVL</sequence>
<keyword evidence="1" id="KW-0472">Membrane</keyword>
<feature type="transmembrane region" description="Helical" evidence="1">
    <location>
        <begin position="12"/>
        <end position="35"/>
    </location>
</feature>
<keyword evidence="3" id="KW-1185">Reference proteome</keyword>
<keyword evidence="1" id="KW-0812">Transmembrane</keyword>
<feature type="transmembrane region" description="Helical" evidence="1">
    <location>
        <begin position="139"/>
        <end position="159"/>
    </location>
</feature>
<evidence type="ECO:0000313" key="3">
    <source>
        <dbReference type="Proteomes" id="UP001501645"/>
    </source>
</evidence>
<accession>A0ABP9A440</accession>
<feature type="transmembrane region" description="Helical" evidence="1">
    <location>
        <begin position="171"/>
        <end position="193"/>
    </location>
</feature>
<dbReference type="RefSeq" id="WP_345438166.1">
    <property type="nucleotide sequence ID" value="NZ_BAABKO010000002.1"/>
</dbReference>
<gene>
    <name evidence="2" type="ORF">GCM10023351_17620</name>
</gene>
<comment type="caution">
    <text evidence="2">The sequence shown here is derived from an EMBL/GenBank/DDBJ whole genome shotgun (WGS) entry which is preliminary data.</text>
</comment>
<feature type="transmembrane region" description="Helical" evidence="1">
    <location>
        <begin position="107"/>
        <end position="127"/>
    </location>
</feature>
<evidence type="ECO:0000256" key="1">
    <source>
        <dbReference type="SAM" id="Phobius"/>
    </source>
</evidence>
<feature type="transmembrane region" description="Helical" evidence="1">
    <location>
        <begin position="74"/>
        <end position="95"/>
    </location>
</feature>
<dbReference type="Proteomes" id="UP001501645">
    <property type="component" value="Unassembled WGS sequence"/>
</dbReference>
<evidence type="ECO:0000313" key="2">
    <source>
        <dbReference type="EMBL" id="GAA4773668.1"/>
    </source>
</evidence>
<protein>
    <submittedName>
        <fullName evidence="2">Uncharacterized protein</fullName>
    </submittedName>
</protein>
<organism evidence="2 3">
    <name type="scientific">Microbacterium gilvum</name>
    <dbReference type="NCBI Taxonomy" id="1336204"/>
    <lineage>
        <taxon>Bacteria</taxon>
        <taxon>Bacillati</taxon>
        <taxon>Actinomycetota</taxon>
        <taxon>Actinomycetes</taxon>
        <taxon>Micrococcales</taxon>
        <taxon>Microbacteriaceae</taxon>
        <taxon>Microbacterium</taxon>
    </lineage>
</organism>
<reference evidence="3" key="1">
    <citation type="journal article" date="2019" name="Int. J. Syst. Evol. Microbiol.">
        <title>The Global Catalogue of Microorganisms (GCM) 10K type strain sequencing project: providing services to taxonomists for standard genome sequencing and annotation.</title>
        <authorList>
            <consortium name="The Broad Institute Genomics Platform"/>
            <consortium name="The Broad Institute Genome Sequencing Center for Infectious Disease"/>
            <person name="Wu L."/>
            <person name="Ma J."/>
        </authorList>
    </citation>
    <scope>NUCLEOTIDE SEQUENCE [LARGE SCALE GENOMIC DNA]</scope>
    <source>
        <strain evidence="3">JCM 18537</strain>
    </source>
</reference>
<feature type="transmembrane region" description="Helical" evidence="1">
    <location>
        <begin position="47"/>
        <end position="67"/>
    </location>
</feature>
<name>A0ABP9A440_9MICO</name>
<dbReference type="EMBL" id="BAABKO010000002">
    <property type="protein sequence ID" value="GAA4773668.1"/>
    <property type="molecule type" value="Genomic_DNA"/>
</dbReference>
<keyword evidence="1" id="KW-1133">Transmembrane helix</keyword>